<evidence type="ECO:0000313" key="3">
    <source>
        <dbReference type="Proteomes" id="UP000287651"/>
    </source>
</evidence>
<dbReference type="Proteomes" id="UP000287651">
    <property type="component" value="Unassembled WGS sequence"/>
</dbReference>
<proteinExistence type="predicted"/>
<comment type="caution">
    <text evidence="2">The sequence shown here is derived from an EMBL/GenBank/DDBJ whole genome shotgun (WGS) entry which is preliminary data.</text>
</comment>
<evidence type="ECO:0000256" key="1">
    <source>
        <dbReference type="SAM" id="MobiDB-lite"/>
    </source>
</evidence>
<dbReference type="AlphaFoldDB" id="A0A426YBT1"/>
<name>A0A426YBT1_ENSVE</name>
<feature type="non-terminal residue" evidence="2">
    <location>
        <position position="93"/>
    </location>
</feature>
<reference evidence="2 3" key="1">
    <citation type="journal article" date="2014" name="Agronomy (Basel)">
        <title>A Draft Genome Sequence for Ensete ventricosum, the Drought-Tolerant Tree Against Hunger.</title>
        <authorList>
            <person name="Harrison J."/>
            <person name="Moore K.A."/>
            <person name="Paszkiewicz K."/>
            <person name="Jones T."/>
            <person name="Grant M."/>
            <person name="Ambacheew D."/>
            <person name="Muzemil S."/>
            <person name="Studholme D.J."/>
        </authorList>
    </citation>
    <scope>NUCLEOTIDE SEQUENCE [LARGE SCALE GENOMIC DNA]</scope>
</reference>
<gene>
    <name evidence="2" type="ORF">B296_00052562</name>
</gene>
<feature type="region of interest" description="Disordered" evidence="1">
    <location>
        <begin position="73"/>
        <end position="93"/>
    </location>
</feature>
<accession>A0A426YBT1</accession>
<protein>
    <submittedName>
        <fullName evidence="2">Uncharacterized protein</fullName>
    </submittedName>
</protein>
<organism evidence="2 3">
    <name type="scientific">Ensete ventricosum</name>
    <name type="common">Abyssinian banana</name>
    <name type="synonym">Musa ensete</name>
    <dbReference type="NCBI Taxonomy" id="4639"/>
    <lineage>
        <taxon>Eukaryota</taxon>
        <taxon>Viridiplantae</taxon>
        <taxon>Streptophyta</taxon>
        <taxon>Embryophyta</taxon>
        <taxon>Tracheophyta</taxon>
        <taxon>Spermatophyta</taxon>
        <taxon>Magnoliopsida</taxon>
        <taxon>Liliopsida</taxon>
        <taxon>Zingiberales</taxon>
        <taxon>Musaceae</taxon>
        <taxon>Ensete</taxon>
    </lineage>
</organism>
<dbReference type="EMBL" id="AMZH03013490">
    <property type="protein sequence ID" value="RRT49184.1"/>
    <property type="molecule type" value="Genomic_DNA"/>
</dbReference>
<evidence type="ECO:0000313" key="2">
    <source>
        <dbReference type="EMBL" id="RRT49184.1"/>
    </source>
</evidence>
<sequence length="93" mass="10636">MGTARIGPPADRYVDRPLLGGTYQSVSRSVRKPPSIGQYHRLRLFSPRYHLNSIEVDFNHRRSISGGINRWTTKKREKKRENLEPGAALPIPI</sequence>